<organism evidence="7 8">
    <name type="scientific">Malus baccata</name>
    <name type="common">Siberian crab apple</name>
    <name type="synonym">Pyrus baccata</name>
    <dbReference type="NCBI Taxonomy" id="106549"/>
    <lineage>
        <taxon>Eukaryota</taxon>
        <taxon>Viridiplantae</taxon>
        <taxon>Streptophyta</taxon>
        <taxon>Embryophyta</taxon>
        <taxon>Tracheophyta</taxon>
        <taxon>Spermatophyta</taxon>
        <taxon>Magnoliopsida</taxon>
        <taxon>eudicotyledons</taxon>
        <taxon>Gunneridae</taxon>
        <taxon>Pentapetalae</taxon>
        <taxon>rosids</taxon>
        <taxon>fabids</taxon>
        <taxon>Rosales</taxon>
        <taxon>Rosaceae</taxon>
        <taxon>Amygdaloideae</taxon>
        <taxon>Maleae</taxon>
        <taxon>Malus</taxon>
    </lineage>
</organism>
<dbReference type="GO" id="GO:0000978">
    <property type="term" value="F:RNA polymerase II cis-regulatory region sequence-specific DNA binding"/>
    <property type="evidence" value="ECO:0007669"/>
    <property type="project" value="TreeGrafter"/>
</dbReference>
<dbReference type="Gene3D" id="3.40.1810.10">
    <property type="entry name" value="Transcription factor, MADS-box"/>
    <property type="match status" value="1"/>
</dbReference>
<keyword evidence="5" id="KW-0539">Nucleus</keyword>
<evidence type="ECO:0000256" key="2">
    <source>
        <dbReference type="ARBA" id="ARBA00023015"/>
    </source>
</evidence>
<dbReference type="InterPro" id="IPR002100">
    <property type="entry name" value="TF_MADSbox"/>
</dbReference>
<dbReference type="GO" id="GO:0005634">
    <property type="term" value="C:nucleus"/>
    <property type="evidence" value="ECO:0007669"/>
    <property type="project" value="UniProtKB-SubCell"/>
</dbReference>
<dbReference type="Pfam" id="PF00319">
    <property type="entry name" value="SRF-TF"/>
    <property type="match status" value="1"/>
</dbReference>
<evidence type="ECO:0000313" key="8">
    <source>
        <dbReference type="Proteomes" id="UP000315295"/>
    </source>
</evidence>
<dbReference type="SUPFAM" id="SSF55455">
    <property type="entry name" value="SRF-like"/>
    <property type="match status" value="1"/>
</dbReference>
<evidence type="ECO:0000313" key="7">
    <source>
        <dbReference type="EMBL" id="TQE01924.1"/>
    </source>
</evidence>
<name>A0A540MT04_MALBA</name>
<sequence>MREDRNKKKKTNKNYLKATFSKRRKGLCGKATDLSRLTGCQIALIVFSPASRLFLFGHPSAETVIDCFLVQQAPFTENDHESFESIHGVDDREDLENNQEEYKQEDEMNDEKVNFWWDELVGEQLELHELIQYKTLLNKLRENVARKLQDMNRRELCTIDFFFGKNTCIGASTT</sequence>
<dbReference type="PANTHER" id="PTHR11945">
    <property type="entry name" value="MADS BOX PROTEIN"/>
    <property type="match status" value="1"/>
</dbReference>
<keyword evidence="8" id="KW-1185">Reference proteome</keyword>
<proteinExistence type="predicted"/>
<evidence type="ECO:0000256" key="4">
    <source>
        <dbReference type="ARBA" id="ARBA00023163"/>
    </source>
</evidence>
<keyword evidence="4" id="KW-0804">Transcription</keyword>
<evidence type="ECO:0000256" key="1">
    <source>
        <dbReference type="ARBA" id="ARBA00004123"/>
    </source>
</evidence>
<dbReference type="GO" id="GO:0046983">
    <property type="term" value="F:protein dimerization activity"/>
    <property type="evidence" value="ECO:0007669"/>
    <property type="project" value="InterPro"/>
</dbReference>
<reference evidence="7 8" key="1">
    <citation type="journal article" date="2019" name="G3 (Bethesda)">
        <title>Sequencing of a Wild Apple (Malus baccata) Genome Unravels the Differences Between Cultivated and Wild Apple Species Regarding Disease Resistance and Cold Tolerance.</title>
        <authorList>
            <person name="Chen X."/>
        </authorList>
    </citation>
    <scope>NUCLEOTIDE SEQUENCE [LARGE SCALE GENOMIC DNA]</scope>
    <source>
        <strain evidence="8">cv. Shandingzi</strain>
        <tissue evidence="7">Leaves</tissue>
    </source>
</reference>
<evidence type="ECO:0000256" key="5">
    <source>
        <dbReference type="ARBA" id="ARBA00023242"/>
    </source>
</evidence>
<protein>
    <recommendedName>
        <fullName evidence="6">MADS-box domain-containing protein</fullName>
    </recommendedName>
</protein>
<dbReference type="Proteomes" id="UP000315295">
    <property type="component" value="Unassembled WGS sequence"/>
</dbReference>
<evidence type="ECO:0000256" key="3">
    <source>
        <dbReference type="ARBA" id="ARBA00023125"/>
    </source>
</evidence>
<comment type="caution">
    <text evidence="7">The sequence shown here is derived from an EMBL/GenBank/DDBJ whole genome shotgun (WGS) entry which is preliminary data.</text>
</comment>
<dbReference type="AlphaFoldDB" id="A0A540MT04"/>
<accession>A0A540MT04</accession>
<dbReference type="SMART" id="SM00432">
    <property type="entry name" value="MADS"/>
    <property type="match status" value="1"/>
</dbReference>
<keyword evidence="2" id="KW-0805">Transcription regulation</keyword>
<dbReference type="PROSITE" id="PS50066">
    <property type="entry name" value="MADS_BOX_2"/>
    <property type="match status" value="1"/>
</dbReference>
<dbReference type="GO" id="GO:0000981">
    <property type="term" value="F:DNA-binding transcription factor activity, RNA polymerase II-specific"/>
    <property type="evidence" value="ECO:0007669"/>
    <property type="project" value="TreeGrafter"/>
</dbReference>
<dbReference type="PRINTS" id="PR00404">
    <property type="entry name" value="MADSDOMAIN"/>
</dbReference>
<gene>
    <name evidence="7" type="ORF">C1H46_012548</name>
</gene>
<feature type="domain" description="MADS-box" evidence="6">
    <location>
        <begin position="1"/>
        <end position="60"/>
    </location>
</feature>
<dbReference type="EMBL" id="VIEB01000187">
    <property type="protein sequence ID" value="TQE01924.1"/>
    <property type="molecule type" value="Genomic_DNA"/>
</dbReference>
<dbReference type="PANTHER" id="PTHR11945:SF629">
    <property type="entry name" value="OS02G0164450 PROTEIN"/>
    <property type="match status" value="1"/>
</dbReference>
<keyword evidence="3" id="KW-0238">DNA-binding</keyword>
<comment type="subcellular location">
    <subcellularLocation>
        <location evidence="1">Nucleus</location>
    </subcellularLocation>
</comment>
<evidence type="ECO:0000259" key="6">
    <source>
        <dbReference type="PROSITE" id="PS50066"/>
    </source>
</evidence>
<dbReference type="InterPro" id="IPR036879">
    <property type="entry name" value="TF_MADSbox_sf"/>
</dbReference>